<feature type="disulfide bond" evidence="2">
    <location>
        <begin position="3"/>
        <end position="64"/>
    </location>
</feature>
<dbReference type="InterPro" id="IPR001190">
    <property type="entry name" value="SRCR"/>
</dbReference>
<reference evidence="4" key="2">
    <citation type="submission" date="2020-11" db="EMBL/GenBank/DDBJ databases">
        <authorList>
            <person name="McCartney M.A."/>
            <person name="Auch B."/>
            <person name="Kono T."/>
            <person name="Mallez S."/>
            <person name="Becker A."/>
            <person name="Gohl D.M."/>
            <person name="Silverstein K.A.T."/>
            <person name="Koren S."/>
            <person name="Bechman K.B."/>
            <person name="Herman A."/>
            <person name="Abrahante J.E."/>
            <person name="Garbe J."/>
        </authorList>
    </citation>
    <scope>NUCLEOTIDE SEQUENCE</scope>
    <source>
        <strain evidence="4">Duluth1</strain>
        <tissue evidence="4">Whole animal</tissue>
    </source>
</reference>
<keyword evidence="1 2" id="KW-1015">Disulfide bond</keyword>
<sequence length="80" mass="8433">MTCAAACFLRSASVFQDSPFGFGEHGYLLNNVSCTSSEQDIGQCQSSPWNDTSCDVGSVATVYCRVLGAYKITSGNSGFS</sequence>
<comment type="caution">
    <text evidence="2">Lacks conserved residue(s) required for the propagation of feature annotation.</text>
</comment>
<evidence type="ECO:0000259" key="3">
    <source>
        <dbReference type="PROSITE" id="PS50287"/>
    </source>
</evidence>
<feature type="disulfide bond" evidence="2">
    <location>
        <begin position="34"/>
        <end position="44"/>
    </location>
</feature>
<dbReference type="EMBL" id="JAIWYP010000002">
    <property type="protein sequence ID" value="KAH3861472.1"/>
    <property type="molecule type" value="Genomic_DNA"/>
</dbReference>
<dbReference type="PROSITE" id="PS50287">
    <property type="entry name" value="SRCR_2"/>
    <property type="match status" value="1"/>
</dbReference>
<dbReference type="SUPFAM" id="SSF56487">
    <property type="entry name" value="SRCR-like"/>
    <property type="match status" value="1"/>
</dbReference>
<evidence type="ECO:0000313" key="4">
    <source>
        <dbReference type="EMBL" id="KAH3861472.1"/>
    </source>
</evidence>
<name>A0A9D4LMH6_DREPO</name>
<dbReference type="InterPro" id="IPR036772">
    <property type="entry name" value="SRCR-like_dom_sf"/>
</dbReference>
<evidence type="ECO:0000313" key="5">
    <source>
        <dbReference type="Proteomes" id="UP000828390"/>
    </source>
</evidence>
<reference evidence="4" key="1">
    <citation type="journal article" date="2019" name="bioRxiv">
        <title>The Genome of the Zebra Mussel, Dreissena polymorpha: A Resource for Invasive Species Research.</title>
        <authorList>
            <person name="McCartney M.A."/>
            <person name="Auch B."/>
            <person name="Kono T."/>
            <person name="Mallez S."/>
            <person name="Zhang Y."/>
            <person name="Obille A."/>
            <person name="Becker A."/>
            <person name="Abrahante J.E."/>
            <person name="Garbe J."/>
            <person name="Badalamenti J.P."/>
            <person name="Herman A."/>
            <person name="Mangelson H."/>
            <person name="Liachko I."/>
            <person name="Sullivan S."/>
            <person name="Sone E.D."/>
            <person name="Koren S."/>
            <person name="Silverstein K.A.T."/>
            <person name="Beckman K.B."/>
            <person name="Gohl D.M."/>
        </authorList>
    </citation>
    <scope>NUCLEOTIDE SEQUENCE</scope>
    <source>
        <strain evidence="4">Duluth1</strain>
        <tissue evidence="4">Whole animal</tissue>
    </source>
</reference>
<dbReference type="AlphaFoldDB" id="A0A9D4LMH6"/>
<feature type="domain" description="SRCR" evidence="3">
    <location>
        <begin position="1"/>
        <end position="65"/>
    </location>
</feature>
<protein>
    <recommendedName>
        <fullName evidence="3">SRCR domain-containing protein</fullName>
    </recommendedName>
</protein>
<proteinExistence type="predicted"/>
<gene>
    <name evidence="4" type="ORF">DPMN_024402</name>
</gene>
<evidence type="ECO:0000256" key="2">
    <source>
        <dbReference type="PROSITE-ProRule" id="PRU00196"/>
    </source>
</evidence>
<dbReference type="Proteomes" id="UP000828390">
    <property type="component" value="Unassembled WGS sequence"/>
</dbReference>
<keyword evidence="5" id="KW-1185">Reference proteome</keyword>
<evidence type="ECO:0000256" key="1">
    <source>
        <dbReference type="ARBA" id="ARBA00023157"/>
    </source>
</evidence>
<comment type="caution">
    <text evidence="4">The sequence shown here is derived from an EMBL/GenBank/DDBJ whole genome shotgun (WGS) entry which is preliminary data.</text>
</comment>
<dbReference type="GO" id="GO:0016020">
    <property type="term" value="C:membrane"/>
    <property type="evidence" value="ECO:0007669"/>
    <property type="project" value="InterPro"/>
</dbReference>
<organism evidence="4 5">
    <name type="scientific">Dreissena polymorpha</name>
    <name type="common">Zebra mussel</name>
    <name type="synonym">Mytilus polymorpha</name>
    <dbReference type="NCBI Taxonomy" id="45954"/>
    <lineage>
        <taxon>Eukaryota</taxon>
        <taxon>Metazoa</taxon>
        <taxon>Spiralia</taxon>
        <taxon>Lophotrochozoa</taxon>
        <taxon>Mollusca</taxon>
        <taxon>Bivalvia</taxon>
        <taxon>Autobranchia</taxon>
        <taxon>Heteroconchia</taxon>
        <taxon>Euheterodonta</taxon>
        <taxon>Imparidentia</taxon>
        <taxon>Neoheterodontei</taxon>
        <taxon>Myida</taxon>
        <taxon>Dreissenoidea</taxon>
        <taxon>Dreissenidae</taxon>
        <taxon>Dreissena</taxon>
    </lineage>
</organism>
<accession>A0A9D4LMH6</accession>
<dbReference type="Gene3D" id="3.10.250.10">
    <property type="entry name" value="SRCR-like domain"/>
    <property type="match status" value="1"/>
</dbReference>
<dbReference type="Pfam" id="PF00530">
    <property type="entry name" value="SRCR"/>
    <property type="match status" value="1"/>
</dbReference>